<organism evidence="1 2">
    <name type="scientific">Penicillium brevicompactum</name>
    <dbReference type="NCBI Taxonomy" id="5074"/>
    <lineage>
        <taxon>Eukaryota</taxon>
        <taxon>Fungi</taxon>
        <taxon>Dikarya</taxon>
        <taxon>Ascomycota</taxon>
        <taxon>Pezizomycotina</taxon>
        <taxon>Eurotiomycetes</taxon>
        <taxon>Eurotiomycetidae</taxon>
        <taxon>Eurotiales</taxon>
        <taxon>Aspergillaceae</taxon>
        <taxon>Penicillium</taxon>
    </lineage>
</organism>
<accession>A0A9W9V3V6</accession>
<reference evidence="1" key="2">
    <citation type="journal article" date="2023" name="IMA Fungus">
        <title>Comparative genomic study of the Penicillium genus elucidates a diverse pangenome and 15 lateral gene transfer events.</title>
        <authorList>
            <person name="Petersen C."/>
            <person name="Sorensen T."/>
            <person name="Nielsen M.R."/>
            <person name="Sondergaard T.E."/>
            <person name="Sorensen J.L."/>
            <person name="Fitzpatrick D.A."/>
            <person name="Frisvad J.C."/>
            <person name="Nielsen K.L."/>
        </authorList>
    </citation>
    <scope>NUCLEOTIDE SEQUENCE</scope>
    <source>
        <strain evidence="1">IBT 35675</strain>
    </source>
</reference>
<dbReference type="EMBL" id="JAPZBR010000001">
    <property type="protein sequence ID" value="KAJ5367752.1"/>
    <property type="molecule type" value="Genomic_DNA"/>
</dbReference>
<comment type="caution">
    <text evidence="1">The sequence shown here is derived from an EMBL/GenBank/DDBJ whole genome shotgun (WGS) entry which is preliminary data.</text>
</comment>
<sequence length="88" mass="8886">MPHGAQCLGLQQARSRAANLCGALAKRGTAGASGKFCLGPKSDLQHAGASRAQPARAAGISSAGNLTADEACTETVKPSKLVLDEIVR</sequence>
<evidence type="ECO:0000313" key="1">
    <source>
        <dbReference type="EMBL" id="KAJ5367752.1"/>
    </source>
</evidence>
<keyword evidence="2" id="KW-1185">Reference proteome</keyword>
<gene>
    <name evidence="1" type="ORF">N7541_001693</name>
</gene>
<reference evidence="1" key="1">
    <citation type="submission" date="2022-12" db="EMBL/GenBank/DDBJ databases">
        <authorList>
            <person name="Petersen C."/>
        </authorList>
    </citation>
    <scope>NUCLEOTIDE SEQUENCE</scope>
    <source>
        <strain evidence="1">IBT 35675</strain>
    </source>
</reference>
<proteinExistence type="predicted"/>
<dbReference type="AlphaFoldDB" id="A0A9W9V3V6"/>
<dbReference type="Proteomes" id="UP001148299">
    <property type="component" value="Unassembled WGS sequence"/>
</dbReference>
<name>A0A9W9V3V6_PENBR</name>
<evidence type="ECO:0000313" key="2">
    <source>
        <dbReference type="Proteomes" id="UP001148299"/>
    </source>
</evidence>
<protein>
    <submittedName>
        <fullName evidence="1">Uncharacterized protein</fullName>
    </submittedName>
</protein>